<evidence type="ECO:0000256" key="1">
    <source>
        <dbReference type="SAM" id="Phobius"/>
    </source>
</evidence>
<reference evidence="3" key="1">
    <citation type="submission" date="2021-05" db="EMBL/GenBank/DDBJ databases">
        <authorList>
            <person name="Pietrasiak N."/>
            <person name="Ward R."/>
            <person name="Stajich J.E."/>
            <person name="Kurbessoian T."/>
        </authorList>
    </citation>
    <scope>NUCLEOTIDE SEQUENCE</scope>
    <source>
        <strain evidence="3">CPER-KK1</strain>
    </source>
</reference>
<dbReference type="SUPFAM" id="SSF52266">
    <property type="entry name" value="SGNH hydrolase"/>
    <property type="match status" value="1"/>
</dbReference>
<keyword evidence="1" id="KW-1133">Transmembrane helix</keyword>
<keyword evidence="1" id="KW-0472">Membrane</keyword>
<accession>A0A951PG51</accession>
<evidence type="ECO:0000313" key="3">
    <source>
        <dbReference type="EMBL" id="MBW4543085.1"/>
    </source>
</evidence>
<protein>
    <submittedName>
        <fullName evidence="3">Lysophospholipase</fullName>
    </submittedName>
</protein>
<evidence type="ECO:0000259" key="2">
    <source>
        <dbReference type="Pfam" id="PF13472"/>
    </source>
</evidence>
<evidence type="ECO:0000313" key="4">
    <source>
        <dbReference type="Proteomes" id="UP000753908"/>
    </source>
</evidence>
<dbReference type="Gene3D" id="3.40.50.1110">
    <property type="entry name" value="SGNH hydrolase"/>
    <property type="match status" value="1"/>
</dbReference>
<feature type="domain" description="SGNH hydrolase-type esterase" evidence="2">
    <location>
        <begin position="114"/>
        <end position="259"/>
    </location>
</feature>
<gene>
    <name evidence="3" type="ORF">KME25_01350</name>
</gene>
<dbReference type="InterPro" id="IPR051532">
    <property type="entry name" value="Ester_Hydrolysis_Enzymes"/>
</dbReference>
<dbReference type="EMBL" id="JAHHIF010000002">
    <property type="protein sequence ID" value="MBW4543085.1"/>
    <property type="molecule type" value="Genomic_DNA"/>
</dbReference>
<dbReference type="PANTHER" id="PTHR30383:SF5">
    <property type="entry name" value="SGNH HYDROLASE-TYPE ESTERASE DOMAIN-CONTAINING PROTEIN"/>
    <property type="match status" value="1"/>
</dbReference>
<sequence>MSTRSKTIPTWLFFSLAANGLLLLAIAWVLQREYQWSVPSPASHSTVTTGLAYPTPSPLPPELGPRHQLNYQQWVALLEKEAEVIADQKPENLSILIGDSLSLWFPSELLPKERSWLNQGISGETSAGLMNRLELLDKTQPEVIFVMIGINDLIRGVKDKTILANQQLIVRYLQQVHPQAKIVVQSILPHSTDKVAWEGRDRLLTIPNSRIRELNQQIKAIAQDEGIIYLDLYPLFADTDGNLQTELSTDGLHLNPQGYVVWRNALLVLTQLLLEPAAKE</sequence>
<organism evidence="3 4">
    <name type="scientific">Symplocastrum torsivum CPER-KK1</name>
    <dbReference type="NCBI Taxonomy" id="450513"/>
    <lineage>
        <taxon>Bacteria</taxon>
        <taxon>Bacillati</taxon>
        <taxon>Cyanobacteriota</taxon>
        <taxon>Cyanophyceae</taxon>
        <taxon>Oscillatoriophycideae</taxon>
        <taxon>Oscillatoriales</taxon>
        <taxon>Microcoleaceae</taxon>
        <taxon>Symplocastrum</taxon>
    </lineage>
</organism>
<dbReference type="AlphaFoldDB" id="A0A951PG51"/>
<comment type="caution">
    <text evidence="3">The sequence shown here is derived from an EMBL/GenBank/DDBJ whole genome shotgun (WGS) entry which is preliminary data.</text>
</comment>
<dbReference type="Proteomes" id="UP000753908">
    <property type="component" value="Unassembled WGS sequence"/>
</dbReference>
<dbReference type="GO" id="GO:0004622">
    <property type="term" value="F:phosphatidylcholine lysophospholipase activity"/>
    <property type="evidence" value="ECO:0007669"/>
    <property type="project" value="TreeGrafter"/>
</dbReference>
<name>A0A951PG51_9CYAN</name>
<dbReference type="CDD" id="cd01828">
    <property type="entry name" value="sialate_O-acetylesterase_like2"/>
    <property type="match status" value="1"/>
</dbReference>
<dbReference type="InterPro" id="IPR013830">
    <property type="entry name" value="SGNH_hydro"/>
</dbReference>
<reference evidence="3" key="2">
    <citation type="journal article" date="2022" name="Microbiol. Resour. Announc.">
        <title>Metagenome Sequencing to Explore Phylogenomics of Terrestrial Cyanobacteria.</title>
        <authorList>
            <person name="Ward R.D."/>
            <person name="Stajich J.E."/>
            <person name="Johansen J.R."/>
            <person name="Huntemann M."/>
            <person name="Clum A."/>
            <person name="Foster B."/>
            <person name="Foster B."/>
            <person name="Roux S."/>
            <person name="Palaniappan K."/>
            <person name="Varghese N."/>
            <person name="Mukherjee S."/>
            <person name="Reddy T.B.K."/>
            <person name="Daum C."/>
            <person name="Copeland A."/>
            <person name="Chen I.A."/>
            <person name="Ivanova N.N."/>
            <person name="Kyrpides N.C."/>
            <person name="Shapiro N."/>
            <person name="Eloe-Fadrosh E.A."/>
            <person name="Pietrasiak N."/>
        </authorList>
    </citation>
    <scope>NUCLEOTIDE SEQUENCE</scope>
    <source>
        <strain evidence="3">CPER-KK1</strain>
    </source>
</reference>
<proteinExistence type="predicted"/>
<dbReference type="InterPro" id="IPR036514">
    <property type="entry name" value="SGNH_hydro_sf"/>
</dbReference>
<dbReference type="PANTHER" id="PTHR30383">
    <property type="entry name" value="THIOESTERASE 1/PROTEASE 1/LYSOPHOSPHOLIPASE L1"/>
    <property type="match status" value="1"/>
</dbReference>
<feature type="transmembrane region" description="Helical" evidence="1">
    <location>
        <begin position="12"/>
        <end position="30"/>
    </location>
</feature>
<keyword evidence="1" id="KW-0812">Transmembrane</keyword>
<dbReference type="Pfam" id="PF13472">
    <property type="entry name" value="Lipase_GDSL_2"/>
    <property type="match status" value="1"/>
</dbReference>